<evidence type="ECO:0000313" key="1">
    <source>
        <dbReference type="EMBL" id="KAE9027794.1"/>
    </source>
</evidence>
<protein>
    <submittedName>
        <fullName evidence="1">Uncharacterized protein</fullName>
    </submittedName>
</protein>
<name>A0A6A3MGW7_9STRA</name>
<evidence type="ECO:0000313" key="4">
    <source>
        <dbReference type="Proteomes" id="UP000440732"/>
    </source>
</evidence>
<dbReference type="Proteomes" id="UP000440732">
    <property type="component" value="Unassembled WGS sequence"/>
</dbReference>
<sequence>MGRAAQSLAVKRNCIVSADLTTLFNTLAKLVIELKLDHTQVFNMDETAFHKQLTSKKVVAVR</sequence>
<proteinExistence type="predicted"/>
<evidence type="ECO:0000313" key="5">
    <source>
        <dbReference type="Proteomes" id="UP000460718"/>
    </source>
</evidence>
<evidence type="ECO:0000313" key="2">
    <source>
        <dbReference type="EMBL" id="KAE9134135.1"/>
    </source>
</evidence>
<accession>A0A6A3MGW7</accession>
<dbReference type="EMBL" id="QXGA01000061">
    <property type="protein sequence ID" value="KAE9153683.1"/>
    <property type="molecule type" value="Genomic_DNA"/>
</dbReference>
<evidence type="ECO:0000313" key="3">
    <source>
        <dbReference type="EMBL" id="KAE9153683.1"/>
    </source>
</evidence>
<reference evidence="5 6" key="1">
    <citation type="submission" date="2018-09" db="EMBL/GenBank/DDBJ databases">
        <title>Genomic investigation of the strawberry pathogen Phytophthora fragariae indicates pathogenicity is determined by transcriptional variation in three key races.</title>
        <authorList>
            <person name="Adams T.M."/>
            <person name="Armitage A.D."/>
            <person name="Sobczyk M.K."/>
            <person name="Bates H.J."/>
            <person name="Dunwell J.M."/>
            <person name="Nellist C.F."/>
            <person name="Harrison R.J."/>
        </authorList>
    </citation>
    <scope>NUCLEOTIDE SEQUENCE [LARGE SCALE GENOMIC DNA]</scope>
    <source>
        <strain evidence="3 4">NOV-5</strain>
        <strain evidence="2 6">ONT-3</strain>
        <strain evidence="1 5">SCRP245</strain>
    </source>
</reference>
<comment type="caution">
    <text evidence="1">The sequence shown here is derived from an EMBL/GenBank/DDBJ whole genome shotgun (WGS) entry which is preliminary data.</text>
</comment>
<evidence type="ECO:0000313" key="6">
    <source>
        <dbReference type="Proteomes" id="UP000488956"/>
    </source>
</evidence>
<organism evidence="1 5">
    <name type="scientific">Phytophthora fragariae</name>
    <dbReference type="NCBI Taxonomy" id="53985"/>
    <lineage>
        <taxon>Eukaryota</taxon>
        <taxon>Sar</taxon>
        <taxon>Stramenopiles</taxon>
        <taxon>Oomycota</taxon>
        <taxon>Peronosporomycetes</taxon>
        <taxon>Peronosporales</taxon>
        <taxon>Peronosporaceae</taxon>
        <taxon>Phytophthora</taxon>
    </lineage>
</organism>
<dbReference type="AlphaFoldDB" id="A0A6A3MGW7"/>
<dbReference type="Proteomes" id="UP000488956">
    <property type="component" value="Unassembled WGS sequence"/>
</dbReference>
<dbReference type="EMBL" id="QXFX01000071">
    <property type="protein sequence ID" value="KAE9134135.1"/>
    <property type="molecule type" value="Genomic_DNA"/>
</dbReference>
<dbReference type="EMBL" id="QXFW01000054">
    <property type="protein sequence ID" value="KAE9027794.1"/>
    <property type="molecule type" value="Genomic_DNA"/>
</dbReference>
<gene>
    <name evidence="3" type="ORF">PF006_g2222</name>
    <name evidence="2" type="ORF">PF010_g2566</name>
    <name evidence="1" type="ORF">PF011_g1887</name>
</gene>
<dbReference type="Proteomes" id="UP000460718">
    <property type="component" value="Unassembled WGS sequence"/>
</dbReference>